<dbReference type="Pfam" id="PF04371">
    <property type="entry name" value="PAD_porph"/>
    <property type="match status" value="1"/>
</dbReference>
<evidence type="ECO:0000256" key="2">
    <source>
        <dbReference type="HAMAP-Rule" id="MF_01841"/>
    </source>
</evidence>
<gene>
    <name evidence="2" type="primary">aguA</name>
    <name evidence="3" type="ORF">LARV_03265</name>
</gene>
<comment type="similarity">
    <text evidence="2">Belongs to the agmatine deiminase family.</text>
</comment>
<evidence type="ECO:0000313" key="4">
    <source>
        <dbReference type="Proteomes" id="UP000055060"/>
    </source>
</evidence>
<dbReference type="NCBIfam" id="TIGR03380">
    <property type="entry name" value="agmatine_aguA"/>
    <property type="match status" value="1"/>
</dbReference>
<evidence type="ECO:0000256" key="1">
    <source>
        <dbReference type="ARBA" id="ARBA00022801"/>
    </source>
</evidence>
<evidence type="ECO:0000313" key="3">
    <source>
        <dbReference type="EMBL" id="GAP15476.1"/>
    </source>
</evidence>
<dbReference type="SUPFAM" id="SSF55909">
    <property type="entry name" value="Pentein"/>
    <property type="match status" value="1"/>
</dbReference>
<dbReference type="RefSeq" id="WP_075074657.1">
    <property type="nucleotide sequence ID" value="NZ_DF967972.1"/>
</dbReference>
<dbReference type="GO" id="GO:0004668">
    <property type="term" value="F:protein-arginine deiminase activity"/>
    <property type="evidence" value="ECO:0007669"/>
    <property type="project" value="InterPro"/>
</dbReference>
<name>A0A0S7BJZ3_9CHLR</name>
<feature type="active site" description="Amidino-cysteine intermediate" evidence="2">
    <location>
        <position position="355"/>
    </location>
</feature>
<accession>A0A0S7BJZ3</accession>
<dbReference type="EMBL" id="DF967972">
    <property type="protein sequence ID" value="GAP15476.1"/>
    <property type="molecule type" value="Genomic_DNA"/>
</dbReference>
<comment type="catalytic activity">
    <reaction evidence="2">
        <text>agmatine + H2O = N-carbamoylputrescine + NH4(+)</text>
        <dbReference type="Rhea" id="RHEA:18037"/>
        <dbReference type="ChEBI" id="CHEBI:15377"/>
        <dbReference type="ChEBI" id="CHEBI:28938"/>
        <dbReference type="ChEBI" id="CHEBI:58145"/>
        <dbReference type="ChEBI" id="CHEBI:58318"/>
        <dbReference type="EC" id="3.5.3.12"/>
    </reaction>
</comment>
<dbReference type="HAMAP" id="MF_01841">
    <property type="entry name" value="Agmatine_deimin"/>
    <property type="match status" value="1"/>
</dbReference>
<sequence>MTALIESTPRKDGFHMPGEFERHDGSWMLWPERPDNWRLGAKPAQKAFLDVATAISQFEPLTMGVSAAQFGNARNMLPSRVRVVEMSNNDSWIRDCGPTFVNNGKEVRAIDWEFNAWGGLDGGLYFPWDQDDLVARKVADIERVDRYKAPMVLEGGSIHVDGEGTLMVTEECLLNKNRNPQLSKAEIEANLQEYLNVQKIIWLDKGVYNDETNGHVDNICCFIRPGVVALTWTDDKNDPQYEISNDAYERLIHATDARGRKLEVHKIYQPGPIYITDAESGGVDAIEGTLPRQTGDRLAGSYVNFFMVNGGAIVPVFNDPHDAAALETLQKLMPERKVVGVYAREILLGGGNIHCITQQQPAAKSKS</sequence>
<protein>
    <recommendedName>
        <fullName evidence="2">Putative agmatine deiminase</fullName>
        <ecNumber evidence="2">3.5.3.12</ecNumber>
    </recommendedName>
    <alternativeName>
        <fullName evidence="2">Agmatine iminohydrolase</fullName>
    </alternativeName>
</protein>
<dbReference type="InterPro" id="IPR007466">
    <property type="entry name" value="Peptidyl-Arg-deiminase_porph"/>
</dbReference>
<keyword evidence="4" id="KW-1185">Reference proteome</keyword>
<dbReference type="OrthoDB" id="9808013at2"/>
<dbReference type="STRING" id="360412.LARV_03265"/>
<dbReference type="PANTHER" id="PTHR31377:SF0">
    <property type="entry name" value="AGMATINE DEIMINASE-RELATED"/>
    <property type="match status" value="1"/>
</dbReference>
<dbReference type="PANTHER" id="PTHR31377">
    <property type="entry name" value="AGMATINE DEIMINASE-RELATED"/>
    <property type="match status" value="1"/>
</dbReference>
<reference evidence="3" key="1">
    <citation type="submission" date="2015-07" db="EMBL/GenBank/DDBJ databases">
        <title>Draft Genome Sequences of Anaerolinea thermolimosa IMO-1, Bellilinea caldifistulae GOMI-1, Leptolinea tardivitalis YMTK-2, Levilinea saccharolytica KIBI-1,Longilinea arvoryzae KOME-1, Previously Described as Members of the Anaerolineaceae (Chloroflexi).</title>
        <authorList>
            <person name="Sekiguchi Y."/>
            <person name="Ohashi A."/>
            <person name="Matsuura N."/>
            <person name="Tourlousse M.D."/>
        </authorList>
    </citation>
    <scope>NUCLEOTIDE SEQUENCE [LARGE SCALE GENOMIC DNA]</scope>
    <source>
        <strain evidence="3">KOME-1</strain>
    </source>
</reference>
<dbReference type="Gene3D" id="3.75.10.10">
    <property type="entry name" value="L-arginine/glycine Amidinotransferase, Chain A"/>
    <property type="match status" value="1"/>
</dbReference>
<organism evidence="3">
    <name type="scientific">Longilinea arvoryzae</name>
    <dbReference type="NCBI Taxonomy" id="360412"/>
    <lineage>
        <taxon>Bacteria</taxon>
        <taxon>Bacillati</taxon>
        <taxon>Chloroflexota</taxon>
        <taxon>Anaerolineae</taxon>
        <taxon>Anaerolineales</taxon>
        <taxon>Anaerolineaceae</taxon>
        <taxon>Longilinea</taxon>
    </lineage>
</organism>
<dbReference type="Proteomes" id="UP000055060">
    <property type="component" value="Unassembled WGS sequence"/>
</dbReference>
<dbReference type="NCBIfam" id="NF010070">
    <property type="entry name" value="PRK13551.1"/>
    <property type="match status" value="1"/>
</dbReference>
<dbReference type="InterPro" id="IPR017754">
    <property type="entry name" value="Agmatine_deiminase"/>
</dbReference>
<proteinExistence type="inferred from homology"/>
<keyword evidence="1 2" id="KW-0378">Hydrolase</keyword>
<dbReference type="AlphaFoldDB" id="A0A0S7BJZ3"/>
<dbReference type="EC" id="3.5.3.12" evidence="2"/>
<dbReference type="GO" id="GO:0047632">
    <property type="term" value="F:agmatine deiminase activity"/>
    <property type="evidence" value="ECO:0007669"/>
    <property type="project" value="UniProtKB-UniRule"/>
</dbReference>
<dbReference type="GO" id="GO:0009446">
    <property type="term" value="P:putrescine biosynthetic process"/>
    <property type="evidence" value="ECO:0007669"/>
    <property type="project" value="InterPro"/>
</dbReference>